<reference evidence="1 2" key="1">
    <citation type="submission" date="2016-07" db="EMBL/GenBank/DDBJ databases">
        <title>Pervasive Adenine N6-methylation of Active Genes in Fungi.</title>
        <authorList>
            <consortium name="DOE Joint Genome Institute"/>
            <person name="Mondo S.J."/>
            <person name="Dannebaum R.O."/>
            <person name="Kuo R.C."/>
            <person name="Labutti K."/>
            <person name="Haridas S."/>
            <person name="Kuo A."/>
            <person name="Salamov A."/>
            <person name="Ahrendt S.R."/>
            <person name="Lipzen A."/>
            <person name="Sullivan W."/>
            <person name="Andreopoulos W.B."/>
            <person name="Clum A."/>
            <person name="Lindquist E."/>
            <person name="Daum C."/>
            <person name="Ramamoorthy G.K."/>
            <person name="Gryganskyi A."/>
            <person name="Culley D."/>
            <person name="Magnuson J.K."/>
            <person name="James T.Y."/>
            <person name="O'Malley M.A."/>
            <person name="Stajich J.E."/>
            <person name="Spatafora J.W."/>
            <person name="Visel A."/>
            <person name="Grigoriev I.V."/>
        </authorList>
    </citation>
    <scope>NUCLEOTIDE SEQUENCE [LARGE SCALE GENOMIC DNA]</scope>
    <source>
        <strain evidence="1 2">NRRL 3301</strain>
    </source>
</reference>
<dbReference type="Proteomes" id="UP000242146">
    <property type="component" value="Unassembled WGS sequence"/>
</dbReference>
<dbReference type="EMBL" id="MCGT01000056">
    <property type="protein sequence ID" value="ORX43323.1"/>
    <property type="molecule type" value="Genomic_DNA"/>
</dbReference>
<accession>A0A1X2G302</accession>
<dbReference type="OrthoDB" id="5353557at2759"/>
<protein>
    <submittedName>
        <fullName evidence="1">Uncharacterized protein</fullName>
    </submittedName>
</protein>
<dbReference type="Gene3D" id="3.30.710.10">
    <property type="entry name" value="Potassium Channel Kv1.1, Chain A"/>
    <property type="match status" value="1"/>
</dbReference>
<dbReference type="InterPro" id="IPR011333">
    <property type="entry name" value="SKP1/BTB/POZ_sf"/>
</dbReference>
<evidence type="ECO:0000313" key="2">
    <source>
        <dbReference type="Proteomes" id="UP000242146"/>
    </source>
</evidence>
<evidence type="ECO:0000313" key="1">
    <source>
        <dbReference type="EMBL" id="ORX43323.1"/>
    </source>
</evidence>
<proteinExistence type="predicted"/>
<dbReference type="AlphaFoldDB" id="A0A1X2G302"/>
<comment type="caution">
    <text evidence="1">The sequence shown here is derived from an EMBL/GenBank/DDBJ whole genome shotgun (WGS) entry which is preliminary data.</text>
</comment>
<keyword evidence="2" id="KW-1185">Reference proteome</keyword>
<organism evidence="1 2">
    <name type="scientific">Hesseltinella vesiculosa</name>
    <dbReference type="NCBI Taxonomy" id="101127"/>
    <lineage>
        <taxon>Eukaryota</taxon>
        <taxon>Fungi</taxon>
        <taxon>Fungi incertae sedis</taxon>
        <taxon>Mucoromycota</taxon>
        <taxon>Mucoromycotina</taxon>
        <taxon>Mucoromycetes</taxon>
        <taxon>Mucorales</taxon>
        <taxon>Cunninghamellaceae</taxon>
        <taxon>Hesseltinella</taxon>
    </lineage>
</organism>
<sequence>MLGGSLYLESTADMITLHDVTMDSLKSFVSLCQLFQRPYQKLSLFMDSVDLTWQNVPNVLQLADRFSTKMIQSVCKLWILCHLTNMTGTDLDGCLSLYQNLIDYWPFQDIAHSCSQALIAELDTLVTRKSFLDFAEVSCCAQRFESSLLTHLF</sequence>
<gene>
    <name evidence="1" type="ORF">DM01DRAFT_1200426</name>
</gene>
<name>A0A1X2G302_9FUNG</name>